<dbReference type="Proteomes" id="UP000006854">
    <property type="component" value="Chromosome"/>
</dbReference>
<organism evidence="2 3">
    <name type="scientific">Streptomyces venezuelae (strain ATCC 10712 / CBS 650.69 / DSM 40230 / JCM 4526 / NBRC 13096 / PD 04745)</name>
    <dbReference type="NCBI Taxonomy" id="953739"/>
    <lineage>
        <taxon>Bacteria</taxon>
        <taxon>Bacillati</taxon>
        <taxon>Actinomycetota</taxon>
        <taxon>Actinomycetes</taxon>
        <taxon>Kitasatosporales</taxon>
        <taxon>Streptomycetaceae</taxon>
        <taxon>Streptomyces</taxon>
    </lineage>
</organism>
<feature type="region of interest" description="Disordered" evidence="1">
    <location>
        <begin position="265"/>
        <end position="288"/>
    </location>
</feature>
<dbReference type="KEGG" id="sve:SVEN_1023"/>
<dbReference type="GeneID" id="93985151"/>
<dbReference type="EMBL" id="FR845719">
    <property type="protein sequence ID" value="CCA54310.1"/>
    <property type="molecule type" value="Genomic_DNA"/>
</dbReference>
<protein>
    <submittedName>
        <fullName evidence="2">Uncharacterized protein</fullName>
    </submittedName>
</protein>
<accession>F2RBI2</accession>
<keyword evidence="3" id="KW-1185">Reference proteome</keyword>
<feature type="region of interest" description="Disordered" evidence="1">
    <location>
        <begin position="1"/>
        <end position="41"/>
    </location>
</feature>
<dbReference type="RefSeq" id="WP_015032229.1">
    <property type="nucleotide sequence ID" value="NC_018750.1"/>
</dbReference>
<proteinExistence type="predicted"/>
<dbReference type="HOGENOM" id="CLU_618090_0_0_11"/>
<evidence type="ECO:0000313" key="2">
    <source>
        <dbReference type="EMBL" id="CCA54310.1"/>
    </source>
</evidence>
<name>F2RBI2_STRVP</name>
<dbReference type="PATRIC" id="fig|953739.5.peg.3093"/>
<feature type="compositionally biased region" description="Basic and acidic residues" evidence="1">
    <location>
        <begin position="1"/>
        <end position="16"/>
    </location>
</feature>
<reference evidence="2 3" key="1">
    <citation type="journal article" date="2011" name="BMC Genomics">
        <title>Genome-wide analysis of the role of GlnR in Streptomyces venezuelae provides new insights into global nitrogen regulation in actinomycetes.</title>
        <authorList>
            <person name="Pullan S.T."/>
            <person name="Bibb M.J."/>
            <person name="Merrick M."/>
        </authorList>
    </citation>
    <scope>NUCLEOTIDE SEQUENCE [LARGE SCALE GENOMIC DNA]</scope>
    <source>
        <strain evidence="3">ATCC 10712 / CBS 650.69 / DSM 40230 / JCM 4526 / NBRC 13096 / PD 04745</strain>
    </source>
</reference>
<gene>
    <name evidence="2" type="ordered locus">SVEN_1023</name>
</gene>
<evidence type="ECO:0000256" key="1">
    <source>
        <dbReference type="SAM" id="MobiDB-lite"/>
    </source>
</evidence>
<dbReference type="AlphaFoldDB" id="F2RBI2"/>
<evidence type="ECO:0000313" key="3">
    <source>
        <dbReference type="Proteomes" id="UP000006854"/>
    </source>
</evidence>
<dbReference type="STRING" id="953739.SVEN_1023"/>
<sequence>MSEVGRPRPHDREDFLRFNGFKRNPKASPYPSMEEAGKAANMPKDRKDIAAWWRSLAPVTRGILLKEKGDELRAAGILDPQYQWHSPDPGSGPFNVEDPTPRDVQFHALALGLATVGDNTGETGASRNMLHYLRGTGETLDVDVNRMLHDDAKFRSDIEEIHIARNQEEWRRKALAEFEKAGGDKPVTIPVESHQYGGTFTKDTDWYHALGSHQQTISGMVTVRPGEGGKPDVSLDYQVNVWDRYNWDKGHPRLERRREPYSGPRRPWPIGRPRGRLAGRRGEPVNRRPRTRGSFFVALISALVLTSCSTGAPGSARESTYPYWEKGAGATEAAAFMKIQIPKGATDVKGAVQVNPREDMYILSFRTGKATAAQVADVATSHGWRSTSRTWTPSKPACTSALSDRDRPMALPGLSEKDRHTLARRYGLGVGLMGASQRSWCVA</sequence>